<proteinExistence type="predicted"/>
<dbReference type="EMBL" id="JAQGDS010000001">
    <property type="protein sequence ID" value="KAJ6264850.1"/>
    <property type="molecule type" value="Genomic_DNA"/>
</dbReference>
<protein>
    <submittedName>
        <fullName evidence="1">Uncharacterized protein</fullName>
    </submittedName>
</protein>
<dbReference type="AlphaFoldDB" id="A0AAD6NNU4"/>
<evidence type="ECO:0000313" key="1">
    <source>
        <dbReference type="EMBL" id="KAJ6264850.1"/>
    </source>
</evidence>
<keyword evidence="2" id="KW-1185">Reference proteome</keyword>
<organism evidence="1 2">
    <name type="scientific">Drechslerella dactyloides</name>
    <name type="common">Nematode-trapping fungus</name>
    <name type="synonym">Arthrobotrys dactyloides</name>
    <dbReference type="NCBI Taxonomy" id="74499"/>
    <lineage>
        <taxon>Eukaryota</taxon>
        <taxon>Fungi</taxon>
        <taxon>Dikarya</taxon>
        <taxon>Ascomycota</taxon>
        <taxon>Pezizomycotina</taxon>
        <taxon>Orbiliomycetes</taxon>
        <taxon>Orbiliales</taxon>
        <taxon>Orbiliaceae</taxon>
        <taxon>Drechslerella</taxon>
    </lineage>
</organism>
<name>A0AAD6NNU4_DREDA</name>
<accession>A0AAD6NNU4</accession>
<dbReference type="Proteomes" id="UP001221413">
    <property type="component" value="Unassembled WGS sequence"/>
</dbReference>
<evidence type="ECO:0000313" key="2">
    <source>
        <dbReference type="Proteomes" id="UP001221413"/>
    </source>
</evidence>
<comment type="caution">
    <text evidence="1">The sequence shown here is derived from an EMBL/GenBank/DDBJ whole genome shotgun (WGS) entry which is preliminary data.</text>
</comment>
<reference evidence="1" key="1">
    <citation type="submission" date="2023-01" db="EMBL/GenBank/DDBJ databases">
        <title>The chitinases involved in constricting ring structure development in the nematode-trapping fungus Drechslerella dactyloides.</title>
        <authorList>
            <person name="Wang R."/>
            <person name="Zhang L."/>
            <person name="Tang P."/>
            <person name="Li S."/>
            <person name="Liang L."/>
        </authorList>
    </citation>
    <scope>NUCLEOTIDE SEQUENCE</scope>
    <source>
        <strain evidence="1">YMF1.00031</strain>
    </source>
</reference>
<gene>
    <name evidence="1" type="ORF">Dda_1003</name>
</gene>
<sequence>MLTVALGGKVEGRWSRRAVLALKYGKGREARGRVGGSPLGGCGSFQTRLGAEAAGGAKDRLLAVEVEEEV</sequence>